<evidence type="ECO:0000313" key="1">
    <source>
        <dbReference type="EMBL" id="KAJ8130393.1"/>
    </source>
</evidence>
<comment type="caution">
    <text evidence="1">The sequence shown here is derived from an EMBL/GenBank/DDBJ whole genome shotgun (WGS) entry which is preliminary data.</text>
</comment>
<keyword evidence="2" id="KW-1185">Reference proteome</keyword>
<sequence length="602" mass="70139">MDEKTESGFEEHAGIGLQTDQVLWRQLSEINSALELQHDKRAVIRILNGLRDSTRSIIQNRVRPRIRPLNILDLPNEILRIIFGYARDETRTSELHYELYVFKHENIIKNIRLTCRRFYETSSHLLIRVIRVHLTRASLAHLDEVSHHPLISKGVRAIKLGLGPFYDEDLIHDPQAFAHFRGLKLWRELQSWKGRIATRSPTEIFPVEILQEAVIKGTALIQSFEKFILQRIDKSHPDHLMILEAHKQYRQLYEDQVNTITSLIQHVASAMKRMPTVTWVGIGDLDLCQDLRMQFRYVPEDLNDIKLIIRKQLLAPTWWIDLTRRQPTPSQFNLVKDFFLSIQQLKIHLSELVIELPPPAPLPFTQTIATTHVKQLKAITFHPRASADIEYWLKRGPDEWAQYTRFVQSFLHTESLQKIDLSCYIWWDSYSPPPRSLAPLLLSYSWPNLKVLHFNGPFHFEELKAVVQPLGQEVDLKWAGYLISGRWADVLDFLRERKSLNQAVGNSDTSIQGQECDDMDTFQKHFIFKDKMISTSFKSLATRYIQGWIPGNPVRDWVNGDLYIPSEREYMESLGGSIYPYDDFRQPIPSPPEGEHLVASMD</sequence>
<organism evidence="1 2">
    <name type="scientific">Lasiodiplodia mahajangana</name>
    <dbReference type="NCBI Taxonomy" id="1108764"/>
    <lineage>
        <taxon>Eukaryota</taxon>
        <taxon>Fungi</taxon>
        <taxon>Dikarya</taxon>
        <taxon>Ascomycota</taxon>
        <taxon>Pezizomycotina</taxon>
        <taxon>Dothideomycetes</taxon>
        <taxon>Dothideomycetes incertae sedis</taxon>
        <taxon>Botryosphaeriales</taxon>
        <taxon>Botryosphaeriaceae</taxon>
        <taxon>Lasiodiplodia</taxon>
    </lineage>
</organism>
<proteinExistence type="predicted"/>
<dbReference type="Proteomes" id="UP001153332">
    <property type="component" value="Unassembled WGS sequence"/>
</dbReference>
<evidence type="ECO:0000313" key="2">
    <source>
        <dbReference type="Proteomes" id="UP001153332"/>
    </source>
</evidence>
<gene>
    <name evidence="1" type="ORF">O1611_g3236</name>
</gene>
<accession>A0ACC2JT16</accession>
<reference evidence="1" key="1">
    <citation type="submission" date="2022-12" db="EMBL/GenBank/DDBJ databases">
        <title>Genome Sequence of Lasiodiplodia mahajangana.</title>
        <authorList>
            <person name="Buettner E."/>
        </authorList>
    </citation>
    <scope>NUCLEOTIDE SEQUENCE</scope>
    <source>
        <strain evidence="1">VT137</strain>
    </source>
</reference>
<name>A0ACC2JT16_9PEZI</name>
<protein>
    <submittedName>
        <fullName evidence="1">Uncharacterized protein</fullName>
    </submittedName>
</protein>
<dbReference type="EMBL" id="JAPUUL010000510">
    <property type="protein sequence ID" value="KAJ8130393.1"/>
    <property type="molecule type" value="Genomic_DNA"/>
</dbReference>